<reference evidence="10" key="1">
    <citation type="submission" date="2018-12" db="EMBL/GenBank/DDBJ databases">
        <title>Complete genome sequence of an uncultured bacterium of the candidate phylum Bipolaricaulota.</title>
        <authorList>
            <person name="Kadnikov V.V."/>
            <person name="Mardanov A.V."/>
            <person name="Beletsky A.V."/>
            <person name="Frank Y.A."/>
            <person name="Karnachuk O.V."/>
            <person name="Ravin N.V."/>
        </authorList>
    </citation>
    <scope>NUCLEOTIDE SEQUENCE [LARGE SCALE GENOMIC DNA]</scope>
</reference>
<keyword evidence="3 5" id="KW-0687">Ribonucleoprotein</keyword>
<dbReference type="Proteomes" id="UP000287233">
    <property type="component" value="Chromosome"/>
</dbReference>
<organism evidence="9 10">
    <name type="scientific">Bipolaricaulis sibiricus</name>
    <dbReference type="NCBI Taxonomy" id="2501609"/>
    <lineage>
        <taxon>Bacteria</taxon>
        <taxon>Candidatus Bipolaricaulota</taxon>
        <taxon>Candidatus Bipolaricaulia</taxon>
        <taxon>Candidatus Bipolaricaulales</taxon>
        <taxon>Candidatus Bipolaricaulaceae</taxon>
        <taxon>Candidatus Bipolaricaulis</taxon>
    </lineage>
</organism>
<dbReference type="PROSITE" id="PS00358">
    <property type="entry name" value="RIBOSOMAL_L5"/>
    <property type="match status" value="1"/>
</dbReference>
<proteinExistence type="inferred from homology"/>
<dbReference type="InterPro" id="IPR020929">
    <property type="entry name" value="Ribosomal_uL5_CS"/>
</dbReference>
<evidence type="ECO:0000256" key="4">
    <source>
        <dbReference type="ARBA" id="ARBA00035245"/>
    </source>
</evidence>
<keyword evidence="5" id="KW-0694">RNA-binding</keyword>
<dbReference type="PIRSF" id="PIRSF002161">
    <property type="entry name" value="Ribosomal_L5"/>
    <property type="match status" value="1"/>
</dbReference>
<protein>
    <recommendedName>
        <fullName evidence="4 5">Large ribosomal subunit protein uL5</fullName>
    </recommendedName>
</protein>
<evidence type="ECO:0000256" key="1">
    <source>
        <dbReference type="ARBA" id="ARBA00008553"/>
    </source>
</evidence>
<keyword evidence="2 5" id="KW-0689">Ribosomal protein</keyword>
<dbReference type="InterPro" id="IPR022803">
    <property type="entry name" value="Ribosomal_uL5_dom_sf"/>
</dbReference>
<dbReference type="Pfam" id="PF00673">
    <property type="entry name" value="Ribosomal_L5_C"/>
    <property type="match status" value="1"/>
</dbReference>
<dbReference type="Gene3D" id="3.30.1440.10">
    <property type="match status" value="1"/>
</dbReference>
<evidence type="ECO:0000313" key="10">
    <source>
        <dbReference type="Proteomes" id="UP000287233"/>
    </source>
</evidence>
<sequence length="177" mass="19401">MPYPRYSEEVAPRLMKELGYSNVMQAPKVTKVVVNMGVGKHDDPKILEGAVKNLAQITGQKPVVTRAKRAVSDFKIRKGDAIGCMVTLRGPRAYEFLYKLFNVALPGIRDFKGVSPDAFDGRGNFSIGLAEQMVFPEISYDDVVRAQGMDITIVTTAETDREGAALLAALGCAFRKE</sequence>
<dbReference type="InterPro" id="IPR020930">
    <property type="entry name" value="Ribosomal_uL5_bac-type"/>
</dbReference>
<evidence type="ECO:0000256" key="3">
    <source>
        <dbReference type="ARBA" id="ARBA00023274"/>
    </source>
</evidence>
<feature type="domain" description="Large ribosomal subunit protein uL5 C-terminal" evidence="8">
    <location>
        <begin position="82"/>
        <end position="174"/>
    </location>
</feature>
<dbReference type="AlphaFoldDB" id="A0A410FTS6"/>
<keyword evidence="5" id="KW-0699">rRNA-binding</keyword>
<comment type="function">
    <text evidence="5">This is 1 of the proteins that bind and probably mediate the attachment of the 5S RNA into the large ribosomal subunit, where it forms part of the central protuberance. In the 70S ribosome it contacts protein S13 of the 30S subunit (bridge B1b), connecting the 2 subunits; this bridge is implicated in subunit movement. Contacts the P site tRNA; the 5S rRNA and some of its associated proteins might help stabilize positioning of ribosome-bound tRNAs.</text>
</comment>
<gene>
    <name evidence="5" type="primary">rplE</name>
    <name evidence="9" type="ORF">BIP78_0680</name>
</gene>
<dbReference type="HAMAP" id="MF_01333_B">
    <property type="entry name" value="Ribosomal_uL5_B"/>
    <property type="match status" value="1"/>
</dbReference>
<keyword evidence="5" id="KW-0820">tRNA-binding</keyword>
<dbReference type="PANTHER" id="PTHR11994">
    <property type="entry name" value="60S RIBOSOMAL PROTEIN L11-RELATED"/>
    <property type="match status" value="1"/>
</dbReference>
<evidence type="ECO:0000259" key="7">
    <source>
        <dbReference type="Pfam" id="PF00281"/>
    </source>
</evidence>
<dbReference type="GO" id="GO:0006412">
    <property type="term" value="P:translation"/>
    <property type="evidence" value="ECO:0007669"/>
    <property type="project" value="UniProtKB-UniRule"/>
</dbReference>
<dbReference type="GO" id="GO:0019843">
    <property type="term" value="F:rRNA binding"/>
    <property type="evidence" value="ECO:0007669"/>
    <property type="project" value="UniProtKB-UniRule"/>
</dbReference>
<dbReference type="SUPFAM" id="SSF55282">
    <property type="entry name" value="RL5-like"/>
    <property type="match status" value="1"/>
</dbReference>
<dbReference type="InterPro" id="IPR031309">
    <property type="entry name" value="Ribosomal_uL5_C"/>
</dbReference>
<dbReference type="NCBIfam" id="NF000585">
    <property type="entry name" value="PRK00010.1"/>
    <property type="match status" value="1"/>
</dbReference>
<feature type="domain" description="Large ribosomal subunit protein uL5 N-terminal" evidence="7">
    <location>
        <begin position="22"/>
        <end position="77"/>
    </location>
</feature>
<evidence type="ECO:0000259" key="8">
    <source>
        <dbReference type="Pfam" id="PF00673"/>
    </source>
</evidence>
<dbReference type="FunFam" id="3.30.1440.10:FF:000001">
    <property type="entry name" value="50S ribosomal protein L5"/>
    <property type="match status" value="1"/>
</dbReference>
<dbReference type="InterPro" id="IPR002132">
    <property type="entry name" value="Ribosomal_uL5"/>
</dbReference>
<evidence type="ECO:0000256" key="6">
    <source>
        <dbReference type="RuleBase" id="RU003930"/>
    </source>
</evidence>
<dbReference type="GO" id="GO:1990904">
    <property type="term" value="C:ribonucleoprotein complex"/>
    <property type="evidence" value="ECO:0007669"/>
    <property type="project" value="UniProtKB-KW"/>
</dbReference>
<evidence type="ECO:0000313" key="9">
    <source>
        <dbReference type="EMBL" id="QAA76446.1"/>
    </source>
</evidence>
<evidence type="ECO:0000256" key="5">
    <source>
        <dbReference type="HAMAP-Rule" id="MF_01333"/>
    </source>
</evidence>
<evidence type="ECO:0000256" key="2">
    <source>
        <dbReference type="ARBA" id="ARBA00022980"/>
    </source>
</evidence>
<dbReference type="GO" id="GO:0003735">
    <property type="term" value="F:structural constituent of ribosome"/>
    <property type="evidence" value="ECO:0007669"/>
    <property type="project" value="InterPro"/>
</dbReference>
<dbReference type="GO" id="GO:0000049">
    <property type="term" value="F:tRNA binding"/>
    <property type="evidence" value="ECO:0007669"/>
    <property type="project" value="UniProtKB-UniRule"/>
</dbReference>
<dbReference type="EMBL" id="CP034928">
    <property type="protein sequence ID" value="QAA76446.1"/>
    <property type="molecule type" value="Genomic_DNA"/>
</dbReference>
<dbReference type="GO" id="GO:0005840">
    <property type="term" value="C:ribosome"/>
    <property type="evidence" value="ECO:0007669"/>
    <property type="project" value="UniProtKB-KW"/>
</dbReference>
<dbReference type="KEGG" id="bih:BIP78_0680"/>
<comment type="similarity">
    <text evidence="1 5 6">Belongs to the universal ribosomal protein uL5 family.</text>
</comment>
<accession>A0A410FTS6</accession>
<dbReference type="Pfam" id="PF00281">
    <property type="entry name" value="Ribosomal_L5"/>
    <property type="match status" value="1"/>
</dbReference>
<comment type="subunit">
    <text evidence="5">Part of the 50S ribosomal subunit; part of the 5S rRNA/L5/L18/L25 subcomplex. Contacts the 5S rRNA and the P site tRNA. Forms a bridge to the 30S subunit in the 70S ribosome.</text>
</comment>
<dbReference type="InterPro" id="IPR031310">
    <property type="entry name" value="Ribosomal_uL5_N"/>
</dbReference>
<name>A0A410FTS6_BIPS1</name>